<evidence type="ECO:0000256" key="2">
    <source>
        <dbReference type="SAM" id="Phobius"/>
    </source>
</evidence>
<accession>A0A843VHW0</accession>
<keyword evidence="2" id="KW-1133">Transmembrane helix</keyword>
<feature type="compositionally biased region" description="Basic and acidic residues" evidence="1">
    <location>
        <begin position="498"/>
        <end position="513"/>
    </location>
</feature>
<feature type="region of interest" description="Disordered" evidence="1">
    <location>
        <begin position="401"/>
        <end position="513"/>
    </location>
</feature>
<evidence type="ECO:0000313" key="3">
    <source>
        <dbReference type="EMBL" id="MQL94706.1"/>
    </source>
</evidence>
<feature type="region of interest" description="Disordered" evidence="1">
    <location>
        <begin position="1"/>
        <end position="24"/>
    </location>
</feature>
<proteinExistence type="predicted"/>
<name>A0A843VHW0_COLES</name>
<dbReference type="PANTHER" id="PTHR31045:SF23">
    <property type="entry name" value="OS01G0825900 PROTEIN"/>
    <property type="match status" value="1"/>
</dbReference>
<evidence type="ECO:0000256" key="1">
    <source>
        <dbReference type="SAM" id="MobiDB-lite"/>
    </source>
</evidence>
<dbReference type="GO" id="GO:0051762">
    <property type="term" value="P:sesquiterpene biosynthetic process"/>
    <property type="evidence" value="ECO:0007669"/>
    <property type="project" value="TreeGrafter"/>
</dbReference>
<feature type="transmembrane region" description="Helical" evidence="2">
    <location>
        <begin position="124"/>
        <end position="144"/>
    </location>
</feature>
<dbReference type="InterPro" id="IPR021369">
    <property type="entry name" value="DUF2985"/>
</dbReference>
<dbReference type="Proteomes" id="UP000652761">
    <property type="component" value="Unassembled WGS sequence"/>
</dbReference>
<feature type="transmembrane region" description="Helical" evidence="2">
    <location>
        <begin position="256"/>
        <end position="274"/>
    </location>
</feature>
<organism evidence="3 4">
    <name type="scientific">Colocasia esculenta</name>
    <name type="common">Wild taro</name>
    <name type="synonym">Arum esculentum</name>
    <dbReference type="NCBI Taxonomy" id="4460"/>
    <lineage>
        <taxon>Eukaryota</taxon>
        <taxon>Viridiplantae</taxon>
        <taxon>Streptophyta</taxon>
        <taxon>Embryophyta</taxon>
        <taxon>Tracheophyta</taxon>
        <taxon>Spermatophyta</taxon>
        <taxon>Magnoliopsida</taxon>
        <taxon>Liliopsida</taxon>
        <taxon>Araceae</taxon>
        <taxon>Aroideae</taxon>
        <taxon>Colocasieae</taxon>
        <taxon>Colocasia</taxon>
    </lineage>
</organism>
<dbReference type="Pfam" id="PF11204">
    <property type="entry name" value="DUF2985"/>
    <property type="match status" value="1"/>
</dbReference>
<gene>
    <name evidence="3" type="ORF">Taro_027369</name>
</gene>
<keyword evidence="2" id="KW-0812">Transmembrane</keyword>
<evidence type="ECO:0000313" key="4">
    <source>
        <dbReference type="Proteomes" id="UP000652761"/>
    </source>
</evidence>
<dbReference type="EMBL" id="NMUH01001706">
    <property type="protein sequence ID" value="MQL94706.1"/>
    <property type="molecule type" value="Genomic_DNA"/>
</dbReference>
<sequence length="513" mass="56623">MVSSAEEACNGGSDDNIDPSTVPLLAPEPGDGAIRIDISPSQAGQLHGSRGRIADFLTARFSGSWFLAPFSIFRRAVERREEASLSIPTTAGVPWRSRTRFLRKIDWVHLWRASKEWMKNPKNVAVLLWLVCVACFLSLLFLLLTELLDGAFPTTASRNHWVEICNQVLNALFTLMSLYQHPNLFHHLVLLCRWRPEDIVELRKVYCKNGAYRPHEWAHITVVVFLLNVACLAQYVLCGIYWGYRNRKRPEFAEDFFVILGIAAPVLAGAYTVYSPLGREYQSAGSDGESQRGVLEPRKGTRAGLKLGEQRVPVSRPEWSGGLFDVGDDVPVALLSFFCTCCVFGIQIRRRFRLPAGAFCCGDGSLTDYAQWMFCWACSLAQEVRTGNFYDVEEDSLYRKHRRGDDGGAEAGQPTSPPPSVDCDDGESPMMGSDSDSQLPTSQLAASLQSPGRIEEESGSSGNQLRALDGGPFSGTGDDDVMVAPAPVLIQIEDSDCGDGRGDRLNLPKVEDT</sequence>
<dbReference type="PANTHER" id="PTHR31045">
    <property type="entry name" value="PLAC8 FAMILY PROTEIN-RELATED"/>
    <property type="match status" value="1"/>
</dbReference>
<comment type="caution">
    <text evidence="3">The sequence shown here is derived from an EMBL/GenBank/DDBJ whole genome shotgun (WGS) entry which is preliminary data.</text>
</comment>
<dbReference type="AlphaFoldDB" id="A0A843VHW0"/>
<keyword evidence="4" id="KW-1185">Reference proteome</keyword>
<reference evidence="3" key="1">
    <citation type="submission" date="2017-07" db="EMBL/GenBank/DDBJ databases">
        <title>Taro Niue Genome Assembly and Annotation.</title>
        <authorList>
            <person name="Atibalentja N."/>
            <person name="Keating K."/>
            <person name="Fields C.J."/>
        </authorList>
    </citation>
    <scope>NUCLEOTIDE SEQUENCE</scope>
    <source>
        <strain evidence="3">Niue_2</strain>
        <tissue evidence="3">Leaf</tissue>
    </source>
</reference>
<feature type="transmembrane region" description="Helical" evidence="2">
    <location>
        <begin position="217"/>
        <end position="244"/>
    </location>
</feature>
<dbReference type="GO" id="GO:0009975">
    <property type="term" value="F:cyclase activity"/>
    <property type="evidence" value="ECO:0007669"/>
    <property type="project" value="TreeGrafter"/>
</dbReference>
<protein>
    <submittedName>
        <fullName evidence="3">Uncharacterized protein</fullName>
    </submittedName>
</protein>
<feature type="compositionally biased region" description="Polar residues" evidence="1">
    <location>
        <begin position="434"/>
        <end position="450"/>
    </location>
</feature>
<keyword evidence="2" id="KW-0472">Membrane</keyword>
<dbReference type="OrthoDB" id="6407410at2759"/>
<feature type="transmembrane region" description="Helical" evidence="2">
    <location>
        <begin position="330"/>
        <end position="348"/>
    </location>
</feature>